<proteinExistence type="predicted"/>
<sequence length="256" mass="28141">MTSNPPAQCCTVGFRHEGTPQGTNIRIAGSKHSAYLATPTPEKAKNSTAVLFLPDIMGIWQNSRLLADEFAARGYLTLLLDTYNGDPIPVNPGKVDIPTWLSGGSTGDNPHDEAAVDPIVRDAVKVLKEEYGVRKLGAVGYCFGAKYLIRHFTSGIDAGFIAHPSSVSPDDLAAIEGPLSIAAAELDHIFPAKKRHNTEKILQMAGKQYQLTLYSRVEHGFAVRCDLSQREQRWAKEQAFYQAIAWFDEHVWANAF</sequence>
<evidence type="ECO:0000313" key="2">
    <source>
        <dbReference type="EMBL" id="TVY74177.1"/>
    </source>
</evidence>
<dbReference type="Gene3D" id="3.40.50.1820">
    <property type="entry name" value="alpha/beta hydrolase"/>
    <property type="match status" value="1"/>
</dbReference>
<gene>
    <name evidence="2" type="primary">tropI-6</name>
    <name evidence="2" type="ORF">Focb16_v005348</name>
</gene>
<dbReference type="GO" id="GO:0016787">
    <property type="term" value="F:hydrolase activity"/>
    <property type="evidence" value="ECO:0007669"/>
    <property type="project" value="UniProtKB-KW"/>
</dbReference>
<name>A0A559LIS8_FUSOC</name>
<reference evidence="2 3" key="1">
    <citation type="journal article" date="2019" name="Microbiol. Resour. Announc.">
        <title>High-quality draft genome sequence of Fusarium oxysporum f. sp. cubense strain 160527, a causal agent of Panama disease.</title>
        <authorList>
            <person name="Asai S."/>
            <person name="Ayukawa Y."/>
            <person name="Gan P."/>
            <person name="Masuda S."/>
            <person name="Komatsu K."/>
            <person name="Shirasu K."/>
            <person name="Arie T."/>
        </authorList>
    </citation>
    <scope>NUCLEOTIDE SEQUENCE [LARGE SCALE GENOMIC DNA]</scope>
    <source>
        <strain evidence="2 3">160527</strain>
    </source>
</reference>
<dbReference type="SUPFAM" id="SSF53474">
    <property type="entry name" value="alpha/beta-Hydrolases"/>
    <property type="match status" value="1"/>
</dbReference>
<dbReference type="PANTHER" id="PTHR17630:SF44">
    <property type="entry name" value="PROTEIN AIM2"/>
    <property type="match status" value="1"/>
</dbReference>
<dbReference type="InterPro" id="IPR002925">
    <property type="entry name" value="Dienelactn_hydro"/>
</dbReference>
<accession>A0A559LIS8</accession>
<dbReference type="Proteomes" id="UP000320707">
    <property type="component" value="Unassembled WGS sequence"/>
</dbReference>
<protein>
    <submittedName>
        <fullName evidence="2">Hydrolase tropI</fullName>
    </submittedName>
</protein>
<keyword evidence="2" id="KW-0378">Hydrolase</keyword>
<dbReference type="InterPro" id="IPR029058">
    <property type="entry name" value="AB_hydrolase_fold"/>
</dbReference>
<dbReference type="PANTHER" id="PTHR17630">
    <property type="entry name" value="DIENELACTONE HYDROLASE"/>
    <property type="match status" value="1"/>
</dbReference>
<comment type="caution">
    <text evidence="2">The sequence shown here is derived from an EMBL/GenBank/DDBJ whole genome shotgun (WGS) entry which is preliminary data.</text>
</comment>
<organism evidence="2 3">
    <name type="scientific">Fusarium oxysporum f. sp. cubense</name>
    <dbReference type="NCBI Taxonomy" id="61366"/>
    <lineage>
        <taxon>Eukaryota</taxon>
        <taxon>Fungi</taxon>
        <taxon>Dikarya</taxon>
        <taxon>Ascomycota</taxon>
        <taxon>Pezizomycotina</taxon>
        <taxon>Sordariomycetes</taxon>
        <taxon>Hypocreomycetidae</taxon>
        <taxon>Hypocreales</taxon>
        <taxon>Nectriaceae</taxon>
        <taxon>Fusarium</taxon>
        <taxon>Fusarium oxysporum species complex</taxon>
    </lineage>
</organism>
<feature type="domain" description="Dienelactone hydrolase" evidence="1">
    <location>
        <begin position="34"/>
        <end position="250"/>
    </location>
</feature>
<evidence type="ECO:0000313" key="3">
    <source>
        <dbReference type="Proteomes" id="UP000320707"/>
    </source>
</evidence>
<evidence type="ECO:0000259" key="1">
    <source>
        <dbReference type="Pfam" id="PF01738"/>
    </source>
</evidence>
<dbReference type="Pfam" id="PF01738">
    <property type="entry name" value="DLH"/>
    <property type="match status" value="1"/>
</dbReference>
<dbReference type="AlphaFoldDB" id="A0A559LIS8"/>
<dbReference type="EMBL" id="SRMI01000003">
    <property type="protein sequence ID" value="TVY74177.1"/>
    <property type="molecule type" value="Genomic_DNA"/>
</dbReference>